<dbReference type="SMART" id="SM00530">
    <property type="entry name" value="HTH_XRE"/>
    <property type="match status" value="1"/>
</dbReference>
<evidence type="ECO:0000256" key="1">
    <source>
        <dbReference type="SAM" id="MobiDB-lite"/>
    </source>
</evidence>
<dbReference type="RefSeq" id="WP_358214316.1">
    <property type="nucleotide sequence ID" value="NZ_JBHSFS010000002.1"/>
</dbReference>
<evidence type="ECO:0000313" key="4">
    <source>
        <dbReference type="Proteomes" id="UP001595990"/>
    </source>
</evidence>
<name>A0ABV9BEX6_9ACTN</name>
<dbReference type="CDD" id="cd00093">
    <property type="entry name" value="HTH_XRE"/>
    <property type="match status" value="1"/>
</dbReference>
<dbReference type="EMBL" id="JBHSFS010000002">
    <property type="protein sequence ID" value="MFC4512599.1"/>
    <property type="molecule type" value="Genomic_DNA"/>
</dbReference>
<accession>A0ABV9BEX6</accession>
<dbReference type="Gene3D" id="1.10.260.40">
    <property type="entry name" value="lambda repressor-like DNA-binding domains"/>
    <property type="match status" value="1"/>
</dbReference>
<comment type="caution">
    <text evidence="3">The sequence shown here is derived from an EMBL/GenBank/DDBJ whole genome shotgun (WGS) entry which is preliminary data.</text>
</comment>
<gene>
    <name evidence="3" type="ORF">ACFPEN_06590</name>
</gene>
<dbReference type="SUPFAM" id="SSF47413">
    <property type="entry name" value="lambda repressor-like DNA-binding domains"/>
    <property type="match status" value="1"/>
</dbReference>
<protein>
    <submittedName>
        <fullName evidence="3">Helix-turn-helix domain-containing protein</fullName>
    </submittedName>
</protein>
<organism evidence="3 4">
    <name type="scientific">Streptomyces ehimensis</name>
    <dbReference type="NCBI Taxonomy" id="68195"/>
    <lineage>
        <taxon>Bacteria</taxon>
        <taxon>Bacillati</taxon>
        <taxon>Actinomycetota</taxon>
        <taxon>Actinomycetes</taxon>
        <taxon>Kitasatosporales</taxon>
        <taxon>Streptomycetaceae</taxon>
        <taxon>Streptomyces</taxon>
    </lineage>
</organism>
<dbReference type="PROSITE" id="PS50943">
    <property type="entry name" value="HTH_CROC1"/>
    <property type="match status" value="1"/>
</dbReference>
<evidence type="ECO:0000313" key="3">
    <source>
        <dbReference type="EMBL" id="MFC4512599.1"/>
    </source>
</evidence>
<keyword evidence="4" id="KW-1185">Reference proteome</keyword>
<feature type="region of interest" description="Disordered" evidence="1">
    <location>
        <begin position="31"/>
        <end position="54"/>
    </location>
</feature>
<proteinExistence type="predicted"/>
<feature type="domain" description="HTH cro/C1-type" evidence="2">
    <location>
        <begin position="17"/>
        <end position="71"/>
    </location>
</feature>
<sequence length="77" mass="8347">MATHGYFLGVRPNGSAIRAIRAAQHLSLRTLASQTDRDRGHLSRLERGQAGASEETIRRIAQALGVPLSAITHEETT</sequence>
<dbReference type="InterPro" id="IPR001387">
    <property type="entry name" value="Cro/C1-type_HTH"/>
</dbReference>
<dbReference type="InterPro" id="IPR010982">
    <property type="entry name" value="Lambda_DNA-bd_dom_sf"/>
</dbReference>
<reference evidence="4" key="1">
    <citation type="journal article" date="2019" name="Int. J. Syst. Evol. Microbiol.">
        <title>The Global Catalogue of Microorganisms (GCM) 10K type strain sequencing project: providing services to taxonomists for standard genome sequencing and annotation.</title>
        <authorList>
            <consortium name="The Broad Institute Genomics Platform"/>
            <consortium name="The Broad Institute Genome Sequencing Center for Infectious Disease"/>
            <person name="Wu L."/>
            <person name="Ma J."/>
        </authorList>
    </citation>
    <scope>NUCLEOTIDE SEQUENCE [LARGE SCALE GENOMIC DNA]</scope>
    <source>
        <strain evidence="4">CECT 8064</strain>
    </source>
</reference>
<dbReference type="Pfam" id="PF01381">
    <property type="entry name" value="HTH_3"/>
    <property type="match status" value="1"/>
</dbReference>
<feature type="compositionally biased region" description="Basic and acidic residues" evidence="1">
    <location>
        <begin position="35"/>
        <end position="47"/>
    </location>
</feature>
<evidence type="ECO:0000259" key="2">
    <source>
        <dbReference type="PROSITE" id="PS50943"/>
    </source>
</evidence>
<dbReference type="Proteomes" id="UP001595990">
    <property type="component" value="Unassembled WGS sequence"/>
</dbReference>